<dbReference type="RefSeq" id="WP_379950906.1">
    <property type="nucleotide sequence ID" value="NZ_JBHMAF010000157.1"/>
</dbReference>
<organism evidence="2 3">
    <name type="scientific">Ectobacillus funiculus</name>
    <dbReference type="NCBI Taxonomy" id="137993"/>
    <lineage>
        <taxon>Bacteria</taxon>
        <taxon>Bacillati</taxon>
        <taxon>Bacillota</taxon>
        <taxon>Bacilli</taxon>
        <taxon>Bacillales</taxon>
        <taxon>Bacillaceae</taxon>
        <taxon>Ectobacillus</taxon>
    </lineage>
</organism>
<dbReference type="SUPFAM" id="SSF46689">
    <property type="entry name" value="Homeodomain-like"/>
    <property type="match status" value="1"/>
</dbReference>
<dbReference type="Pfam" id="PF02954">
    <property type="entry name" value="HTH_8"/>
    <property type="match status" value="1"/>
</dbReference>
<name>A0ABV5WJK8_9BACI</name>
<protein>
    <submittedName>
        <fullName evidence="2">Helix-turn-helix domain-containing protein</fullName>
    </submittedName>
</protein>
<evidence type="ECO:0000313" key="2">
    <source>
        <dbReference type="EMBL" id="MFB9760603.1"/>
    </source>
</evidence>
<proteinExistence type="predicted"/>
<dbReference type="PRINTS" id="PR01590">
    <property type="entry name" value="HTHFIS"/>
</dbReference>
<sequence length="57" mass="6430">MRAAQDETLHKERVSINEEAFMIEEALRKTYGNKSAAAKLLGISRATLYIELPPPTR</sequence>
<accession>A0ABV5WJK8</accession>
<reference evidence="2 3" key="1">
    <citation type="submission" date="2024-09" db="EMBL/GenBank/DDBJ databases">
        <authorList>
            <person name="Sun Q."/>
            <person name="Mori K."/>
        </authorList>
    </citation>
    <scope>NUCLEOTIDE SEQUENCE [LARGE SCALE GENOMIC DNA]</scope>
    <source>
        <strain evidence="2 3">JCM 11201</strain>
    </source>
</reference>
<dbReference type="InterPro" id="IPR009057">
    <property type="entry name" value="Homeodomain-like_sf"/>
</dbReference>
<dbReference type="EMBL" id="JBHMAF010000157">
    <property type="protein sequence ID" value="MFB9760603.1"/>
    <property type="molecule type" value="Genomic_DNA"/>
</dbReference>
<evidence type="ECO:0000259" key="1">
    <source>
        <dbReference type="Pfam" id="PF02954"/>
    </source>
</evidence>
<dbReference type="InterPro" id="IPR002197">
    <property type="entry name" value="HTH_Fis"/>
</dbReference>
<dbReference type="Gene3D" id="1.10.10.60">
    <property type="entry name" value="Homeodomain-like"/>
    <property type="match status" value="1"/>
</dbReference>
<evidence type="ECO:0000313" key="3">
    <source>
        <dbReference type="Proteomes" id="UP001589609"/>
    </source>
</evidence>
<comment type="caution">
    <text evidence="2">The sequence shown here is derived from an EMBL/GenBank/DDBJ whole genome shotgun (WGS) entry which is preliminary data.</text>
</comment>
<feature type="domain" description="DNA binding HTH" evidence="1">
    <location>
        <begin position="19"/>
        <end position="49"/>
    </location>
</feature>
<keyword evidence="3" id="KW-1185">Reference proteome</keyword>
<gene>
    <name evidence="2" type="ORF">ACFFMS_20040</name>
</gene>
<dbReference type="Proteomes" id="UP001589609">
    <property type="component" value="Unassembled WGS sequence"/>
</dbReference>